<evidence type="ECO:0000313" key="3">
    <source>
        <dbReference type="Proteomes" id="UP000037904"/>
    </source>
</evidence>
<evidence type="ECO:0000256" key="1">
    <source>
        <dbReference type="SAM" id="MobiDB-lite"/>
    </source>
</evidence>
<reference evidence="2 3" key="1">
    <citation type="submission" date="2015-04" db="EMBL/GenBank/DDBJ databases">
        <title>The draft genome sequence of Fusarium langsethiae, a T-2/HT-2 mycotoxin producer.</title>
        <authorList>
            <person name="Lysoe E."/>
            <person name="Divon H.H."/>
            <person name="Terzi V."/>
            <person name="Orru L."/>
            <person name="Lamontanara A."/>
            <person name="Kolseth A.-K."/>
            <person name="Frandsen R.J."/>
            <person name="Nielsen K."/>
            <person name="Thrane U."/>
        </authorList>
    </citation>
    <scope>NUCLEOTIDE SEQUENCE [LARGE SCALE GENOMIC DNA]</scope>
    <source>
        <strain evidence="2 3">Fl201059</strain>
    </source>
</reference>
<keyword evidence="3" id="KW-1185">Reference proteome</keyword>
<protein>
    <submittedName>
        <fullName evidence="2">Uncharacterized protein</fullName>
    </submittedName>
</protein>
<proteinExistence type="predicted"/>
<dbReference type="Proteomes" id="UP000037904">
    <property type="component" value="Unassembled WGS sequence"/>
</dbReference>
<dbReference type="AlphaFoldDB" id="A0A0N0DBR4"/>
<gene>
    <name evidence="2" type="ORF">FLAG1_10060</name>
</gene>
<organism evidence="2 3">
    <name type="scientific">Fusarium langsethiae</name>
    <dbReference type="NCBI Taxonomy" id="179993"/>
    <lineage>
        <taxon>Eukaryota</taxon>
        <taxon>Fungi</taxon>
        <taxon>Dikarya</taxon>
        <taxon>Ascomycota</taxon>
        <taxon>Pezizomycotina</taxon>
        <taxon>Sordariomycetes</taxon>
        <taxon>Hypocreomycetidae</taxon>
        <taxon>Hypocreales</taxon>
        <taxon>Nectriaceae</taxon>
        <taxon>Fusarium</taxon>
    </lineage>
</organism>
<dbReference type="EMBL" id="JXCE01000468">
    <property type="protein sequence ID" value="KPA37141.1"/>
    <property type="molecule type" value="Genomic_DNA"/>
</dbReference>
<name>A0A0N0DBR4_FUSLA</name>
<comment type="caution">
    <text evidence="2">The sequence shown here is derived from an EMBL/GenBank/DDBJ whole genome shotgun (WGS) entry which is preliminary data.</text>
</comment>
<evidence type="ECO:0000313" key="2">
    <source>
        <dbReference type="EMBL" id="KPA37141.1"/>
    </source>
</evidence>
<sequence>MSSTSSPNHQGTVTRVEVRTVMAWSLNTGRQRGPKDYSTGNLQYPSFALKPPGDEPLRKTDFSSQQDDEMYLYLKRLQSLLKDERTT</sequence>
<feature type="region of interest" description="Disordered" evidence="1">
    <location>
        <begin position="27"/>
        <end position="64"/>
    </location>
</feature>
<accession>A0A0N0DBR4</accession>
<feature type="compositionally biased region" description="Basic and acidic residues" evidence="1">
    <location>
        <begin position="52"/>
        <end position="61"/>
    </location>
</feature>